<evidence type="ECO:0000313" key="4">
    <source>
        <dbReference type="Proteomes" id="UP000694941"/>
    </source>
</evidence>
<accession>A0ABM1RYV4</accession>
<dbReference type="SMART" id="SM00028">
    <property type="entry name" value="TPR"/>
    <property type="match status" value="2"/>
</dbReference>
<evidence type="ECO:0000256" key="3">
    <source>
        <dbReference type="PROSITE-ProRule" id="PRU00339"/>
    </source>
</evidence>
<evidence type="ECO:0000313" key="5">
    <source>
        <dbReference type="RefSeq" id="XP_022236559.1"/>
    </source>
</evidence>
<name>A0ABM1RYV4_LIMPO</name>
<feature type="non-terminal residue" evidence="5">
    <location>
        <position position="171"/>
    </location>
</feature>
<dbReference type="InterPro" id="IPR011990">
    <property type="entry name" value="TPR-like_helical_dom_sf"/>
</dbReference>
<dbReference type="Gene3D" id="1.25.40.10">
    <property type="entry name" value="Tetratricopeptide repeat domain"/>
    <property type="match status" value="1"/>
</dbReference>
<feature type="repeat" description="TPR" evidence="3">
    <location>
        <begin position="60"/>
        <end position="93"/>
    </location>
</feature>
<dbReference type="Proteomes" id="UP000694941">
    <property type="component" value="Unplaced"/>
</dbReference>
<proteinExistence type="predicted"/>
<gene>
    <name evidence="5" type="primary">LOC111084066</name>
</gene>
<evidence type="ECO:0000256" key="2">
    <source>
        <dbReference type="ARBA" id="ARBA00022803"/>
    </source>
</evidence>
<keyword evidence="2 3" id="KW-0802">TPR repeat</keyword>
<dbReference type="PANTHER" id="PTHR44395:SF1">
    <property type="entry name" value="PROTEIN O-MANNOSYL-TRANSFERASE TMTC3"/>
    <property type="match status" value="1"/>
</dbReference>
<sequence>MIQAMIGHETFFLRSVKIFANFGLLLLLSTHSIKTVQRNTEWVSEKTLFLSGLKVNPSNAKLHNNVGKVLEAENHHQEALLYYNRAITLEPNDVRGFLNAGRVLTYLRRYQEAEKIYRKAKDMLPQVEDLSMTETHVTPSHLQVFLSLASLLSRNTSRLEEADAVKYFFRF</sequence>
<organism evidence="4 5">
    <name type="scientific">Limulus polyphemus</name>
    <name type="common">Atlantic horseshoe crab</name>
    <dbReference type="NCBI Taxonomy" id="6850"/>
    <lineage>
        <taxon>Eukaryota</taxon>
        <taxon>Metazoa</taxon>
        <taxon>Ecdysozoa</taxon>
        <taxon>Arthropoda</taxon>
        <taxon>Chelicerata</taxon>
        <taxon>Merostomata</taxon>
        <taxon>Xiphosura</taxon>
        <taxon>Limulidae</taxon>
        <taxon>Limulus</taxon>
    </lineage>
</organism>
<feature type="repeat" description="TPR" evidence="3">
    <location>
        <begin position="94"/>
        <end position="127"/>
    </location>
</feature>
<dbReference type="Pfam" id="PF13176">
    <property type="entry name" value="TPR_7"/>
    <property type="match status" value="1"/>
</dbReference>
<dbReference type="SUPFAM" id="SSF48452">
    <property type="entry name" value="TPR-like"/>
    <property type="match status" value="1"/>
</dbReference>
<dbReference type="RefSeq" id="XP_022236559.1">
    <property type="nucleotide sequence ID" value="XM_022380851.1"/>
</dbReference>
<reference evidence="5" key="1">
    <citation type="submission" date="2025-08" db="UniProtKB">
        <authorList>
            <consortium name="RefSeq"/>
        </authorList>
    </citation>
    <scope>IDENTIFICATION</scope>
    <source>
        <tissue evidence="5">Muscle</tissue>
    </source>
</reference>
<protein>
    <submittedName>
        <fullName evidence="5">Transmembrane and TPR repeat-containing protein CG4050-like</fullName>
    </submittedName>
</protein>
<keyword evidence="1" id="KW-0677">Repeat</keyword>
<dbReference type="Pfam" id="PF07719">
    <property type="entry name" value="TPR_2"/>
    <property type="match status" value="1"/>
</dbReference>
<dbReference type="PANTHER" id="PTHR44395">
    <property type="match status" value="1"/>
</dbReference>
<dbReference type="GeneID" id="111084066"/>
<dbReference type="InterPro" id="IPR013105">
    <property type="entry name" value="TPR_2"/>
</dbReference>
<dbReference type="InterPro" id="IPR019734">
    <property type="entry name" value="TPR_rpt"/>
</dbReference>
<keyword evidence="4" id="KW-1185">Reference proteome</keyword>
<evidence type="ECO:0000256" key="1">
    <source>
        <dbReference type="ARBA" id="ARBA00022737"/>
    </source>
</evidence>
<dbReference type="PROSITE" id="PS50005">
    <property type="entry name" value="TPR"/>
    <property type="match status" value="2"/>
</dbReference>